<keyword evidence="1" id="KW-0472">Membrane</keyword>
<organism evidence="3 4">
    <name type="scientific">Plectus sambesii</name>
    <dbReference type="NCBI Taxonomy" id="2011161"/>
    <lineage>
        <taxon>Eukaryota</taxon>
        <taxon>Metazoa</taxon>
        <taxon>Ecdysozoa</taxon>
        <taxon>Nematoda</taxon>
        <taxon>Chromadorea</taxon>
        <taxon>Plectida</taxon>
        <taxon>Plectina</taxon>
        <taxon>Plectoidea</taxon>
        <taxon>Plectidae</taxon>
        <taxon>Plectus</taxon>
    </lineage>
</organism>
<accession>A0A914V8M6</accession>
<feature type="transmembrane region" description="Helical" evidence="1">
    <location>
        <begin position="89"/>
        <end position="107"/>
    </location>
</feature>
<feature type="transmembrane region" description="Helical" evidence="1">
    <location>
        <begin position="194"/>
        <end position="215"/>
    </location>
</feature>
<feature type="transmembrane region" description="Helical" evidence="1">
    <location>
        <begin position="151"/>
        <end position="173"/>
    </location>
</feature>
<keyword evidence="3" id="KW-1185">Reference proteome</keyword>
<dbReference type="InterPro" id="IPR056691">
    <property type="entry name" value="DUF7789"/>
</dbReference>
<feature type="domain" description="DUF7789" evidence="2">
    <location>
        <begin position="180"/>
        <end position="307"/>
    </location>
</feature>
<reference evidence="4" key="1">
    <citation type="submission" date="2022-11" db="UniProtKB">
        <authorList>
            <consortium name="WormBaseParasite"/>
        </authorList>
    </citation>
    <scope>IDENTIFICATION</scope>
</reference>
<dbReference type="PANTHER" id="PTHR39299:SF1">
    <property type="entry name" value="TRANSMEMBRANE PROTEIN"/>
    <property type="match status" value="1"/>
</dbReference>
<feature type="transmembrane region" description="Helical" evidence="1">
    <location>
        <begin position="119"/>
        <end position="139"/>
    </location>
</feature>
<feature type="transmembrane region" description="Helical" evidence="1">
    <location>
        <begin position="40"/>
        <end position="62"/>
    </location>
</feature>
<dbReference type="AlphaFoldDB" id="A0A914V8M6"/>
<keyword evidence="1" id="KW-0812">Transmembrane</keyword>
<feature type="transmembrane region" description="Helical" evidence="1">
    <location>
        <begin position="221"/>
        <end position="242"/>
    </location>
</feature>
<evidence type="ECO:0000313" key="4">
    <source>
        <dbReference type="WBParaSite" id="PSAMB.scaffold1575size29844.g13860.t1"/>
    </source>
</evidence>
<dbReference type="PANTHER" id="PTHR39299">
    <property type="entry name" value="TRANSMEMBRANE PROTEIN"/>
    <property type="match status" value="1"/>
</dbReference>
<keyword evidence="1" id="KW-1133">Transmembrane helix</keyword>
<protein>
    <recommendedName>
        <fullName evidence="2">DUF7789 domain-containing protein</fullName>
    </recommendedName>
</protein>
<proteinExistence type="predicted"/>
<evidence type="ECO:0000256" key="1">
    <source>
        <dbReference type="SAM" id="Phobius"/>
    </source>
</evidence>
<sequence>MGEPYTDDTSQLIRPPPPQVIHDVLGYERRTWRSLRRLDWTFMAISTVSMGAVAGLTITRMVQYAPALKLFVPGASEYANRTSTQSIDFAFALLLLVNTVFCIYYVYSGLLRERLFEMYMYIGGVAVVVLYCVSEWFINESRRSTIKDVRLGVAVVLGPVNIILAVLVVRSFGWLEFRIVGASETLQKIYRQRSFYFSFLAFDLQAAASFIALAMTDGQELFMWKIILTAVGIPLSVIYTLIGSIAVKRELKWLCALFATLSILVPAYVIFHTIRLFLEDSSGTTFLISSTCFAGILLILVRFIMLIQLLIAAKNFGRGMRSEVLNFDAVAGEIHELRDLCFGCCR</sequence>
<feature type="transmembrane region" description="Helical" evidence="1">
    <location>
        <begin position="286"/>
        <end position="311"/>
    </location>
</feature>
<name>A0A914V8M6_9BILA</name>
<feature type="domain" description="DUF7789" evidence="2">
    <location>
        <begin position="30"/>
        <end position="169"/>
    </location>
</feature>
<evidence type="ECO:0000259" key="2">
    <source>
        <dbReference type="Pfam" id="PF25044"/>
    </source>
</evidence>
<dbReference type="WBParaSite" id="PSAMB.scaffold1575size29844.g13860.t1">
    <property type="protein sequence ID" value="PSAMB.scaffold1575size29844.g13860.t1"/>
    <property type="gene ID" value="PSAMB.scaffold1575size29844.g13860"/>
</dbReference>
<dbReference type="Pfam" id="PF25044">
    <property type="entry name" value="DUF7789"/>
    <property type="match status" value="2"/>
</dbReference>
<feature type="transmembrane region" description="Helical" evidence="1">
    <location>
        <begin position="254"/>
        <end position="274"/>
    </location>
</feature>
<evidence type="ECO:0000313" key="3">
    <source>
        <dbReference type="Proteomes" id="UP000887566"/>
    </source>
</evidence>
<dbReference type="Proteomes" id="UP000887566">
    <property type="component" value="Unplaced"/>
</dbReference>